<proteinExistence type="predicted"/>
<dbReference type="Pfam" id="PF14423">
    <property type="entry name" value="Imm5"/>
    <property type="match status" value="1"/>
</dbReference>
<name>A0A8H9GQG5_9DEIO</name>
<protein>
    <recommendedName>
        <fullName evidence="1">Immunity protein Imm5 domain-containing protein</fullName>
    </recommendedName>
</protein>
<dbReference type="RefSeq" id="WP_110827824.1">
    <property type="nucleotide sequence ID" value="NZ_BMQG01000008.1"/>
</dbReference>
<evidence type="ECO:0000313" key="3">
    <source>
        <dbReference type="Proteomes" id="UP000600547"/>
    </source>
</evidence>
<dbReference type="EMBL" id="BMQG01000008">
    <property type="protein sequence ID" value="GGM47554.1"/>
    <property type="molecule type" value="Genomic_DNA"/>
</dbReference>
<keyword evidence="3" id="KW-1185">Reference proteome</keyword>
<organism evidence="2 3">
    <name type="scientific">Deinococcus arenae</name>
    <dbReference type="NCBI Taxonomy" id="1452751"/>
    <lineage>
        <taxon>Bacteria</taxon>
        <taxon>Thermotogati</taxon>
        <taxon>Deinococcota</taxon>
        <taxon>Deinococci</taxon>
        <taxon>Deinococcales</taxon>
        <taxon>Deinococcaceae</taxon>
        <taxon>Deinococcus</taxon>
    </lineage>
</organism>
<reference evidence="3" key="1">
    <citation type="journal article" date="2019" name="Int. J. Syst. Evol. Microbiol.">
        <title>The Global Catalogue of Microorganisms (GCM) 10K type strain sequencing project: providing services to taxonomists for standard genome sequencing and annotation.</title>
        <authorList>
            <consortium name="The Broad Institute Genomics Platform"/>
            <consortium name="The Broad Institute Genome Sequencing Center for Infectious Disease"/>
            <person name="Wu L."/>
            <person name="Ma J."/>
        </authorList>
    </citation>
    <scope>NUCLEOTIDE SEQUENCE [LARGE SCALE GENOMIC DNA]</scope>
    <source>
        <strain evidence="3">JCM 31047</strain>
    </source>
</reference>
<evidence type="ECO:0000313" key="2">
    <source>
        <dbReference type="EMBL" id="GGM47554.1"/>
    </source>
</evidence>
<dbReference type="Proteomes" id="UP000600547">
    <property type="component" value="Unassembled WGS sequence"/>
</dbReference>
<gene>
    <name evidence="2" type="ORF">GCM10008956_24630</name>
</gene>
<dbReference type="InterPro" id="IPR025675">
    <property type="entry name" value="Imm5"/>
</dbReference>
<dbReference type="AlphaFoldDB" id="A0A8H9GQG5"/>
<accession>A0A8H9GQG5</accession>
<feature type="domain" description="Immunity protein Imm5" evidence="1">
    <location>
        <begin position="12"/>
        <end position="205"/>
    </location>
</feature>
<sequence length="229" mass="26054">MSHEQLNAWRERFRAAVQAHPRHHLHSTLRRDFYLDLDDDLFTRRFQGWLAVLAAQRVLPILMEFTPYEALPFREINACIRLLRRDDELQQDEVADIVDHGYHASGTFAGSDLVTDVQYFHVAAVERAAYKALLEVAGWRNPFDRAVPPGTPDDQWPDDEHWAMLGVGDTAGCAAVAASCSATSFTCDPQRLLAFWTWWLDTAWPQAEQYAGMGVMMYGLSDTDPNEPD</sequence>
<evidence type="ECO:0000259" key="1">
    <source>
        <dbReference type="Pfam" id="PF14423"/>
    </source>
</evidence>
<comment type="caution">
    <text evidence="2">The sequence shown here is derived from an EMBL/GenBank/DDBJ whole genome shotgun (WGS) entry which is preliminary data.</text>
</comment>